<evidence type="ECO:0000313" key="2">
    <source>
        <dbReference type="Proteomes" id="UP000821865"/>
    </source>
</evidence>
<dbReference type="Proteomes" id="UP000821865">
    <property type="component" value="Chromosome 1"/>
</dbReference>
<reference evidence="1" key="1">
    <citation type="submission" date="2020-05" db="EMBL/GenBank/DDBJ databases">
        <title>Large-scale comparative analyses of tick genomes elucidate their genetic diversity and vector capacities.</title>
        <authorList>
            <person name="Jia N."/>
            <person name="Wang J."/>
            <person name="Shi W."/>
            <person name="Du L."/>
            <person name="Sun Y."/>
            <person name="Zhan W."/>
            <person name="Jiang J."/>
            <person name="Wang Q."/>
            <person name="Zhang B."/>
            <person name="Ji P."/>
            <person name="Sakyi L.B."/>
            <person name="Cui X."/>
            <person name="Yuan T."/>
            <person name="Jiang B."/>
            <person name="Yang W."/>
            <person name="Lam T.T.-Y."/>
            <person name="Chang Q."/>
            <person name="Ding S."/>
            <person name="Wang X."/>
            <person name="Zhu J."/>
            <person name="Ruan X."/>
            <person name="Zhao L."/>
            <person name="Wei J."/>
            <person name="Que T."/>
            <person name="Du C."/>
            <person name="Cheng J."/>
            <person name="Dai P."/>
            <person name="Han X."/>
            <person name="Huang E."/>
            <person name="Gao Y."/>
            <person name="Liu J."/>
            <person name="Shao H."/>
            <person name="Ye R."/>
            <person name="Li L."/>
            <person name="Wei W."/>
            <person name="Wang X."/>
            <person name="Wang C."/>
            <person name="Yang T."/>
            <person name="Huo Q."/>
            <person name="Li W."/>
            <person name="Guo W."/>
            <person name="Chen H."/>
            <person name="Zhou L."/>
            <person name="Ni X."/>
            <person name="Tian J."/>
            <person name="Zhou Y."/>
            <person name="Sheng Y."/>
            <person name="Liu T."/>
            <person name="Pan Y."/>
            <person name="Xia L."/>
            <person name="Li J."/>
            <person name="Zhao F."/>
            <person name="Cao W."/>
        </authorList>
    </citation>
    <scope>NUCLEOTIDE SEQUENCE</scope>
    <source>
        <strain evidence="1">Dsil-2018</strain>
    </source>
</reference>
<proteinExistence type="predicted"/>
<dbReference type="EMBL" id="CM023470">
    <property type="protein sequence ID" value="KAH7980951.1"/>
    <property type="molecule type" value="Genomic_DNA"/>
</dbReference>
<comment type="caution">
    <text evidence="1">The sequence shown here is derived from an EMBL/GenBank/DDBJ whole genome shotgun (WGS) entry which is preliminary data.</text>
</comment>
<evidence type="ECO:0000313" key="1">
    <source>
        <dbReference type="EMBL" id="KAH7980951.1"/>
    </source>
</evidence>
<organism evidence="1 2">
    <name type="scientific">Dermacentor silvarum</name>
    <name type="common">Tick</name>
    <dbReference type="NCBI Taxonomy" id="543639"/>
    <lineage>
        <taxon>Eukaryota</taxon>
        <taxon>Metazoa</taxon>
        <taxon>Ecdysozoa</taxon>
        <taxon>Arthropoda</taxon>
        <taxon>Chelicerata</taxon>
        <taxon>Arachnida</taxon>
        <taxon>Acari</taxon>
        <taxon>Parasitiformes</taxon>
        <taxon>Ixodida</taxon>
        <taxon>Ixodoidea</taxon>
        <taxon>Ixodidae</taxon>
        <taxon>Rhipicephalinae</taxon>
        <taxon>Dermacentor</taxon>
    </lineage>
</organism>
<accession>A0ACB8E345</accession>
<protein>
    <submittedName>
        <fullName evidence="1">Uncharacterized protein</fullName>
    </submittedName>
</protein>
<name>A0ACB8E345_DERSI</name>
<keyword evidence="2" id="KW-1185">Reference proteome</keyword>
<sequence length="576" mass="62547">MVTLTNSRPWLLCVAGPRLYASGQPQGRRALSWRQTSGDWAGGLGPSAEKHRANWGIAQGSERAHWRPLRSSPEARSRAARSGTEPGRGPQGRDCRAQPRRHATALGERRSTASRALAPGGAMQSPPAMDYINSLVMGAQHRDGGLALPSLLLVPSLGELVSQFKQDVHYVLAADDGRRPSREDDEALGGRRDAKADPQQLLVAGDAVKVSGLDFLGAQEDSGEWPSPRRGARALSAALCPPGVQFIKVEAYEDHSLNLDGFASESPLLHENSKDVALSTINQDPSMLLEDLTKHSTAFEEAADMTDLFVTPLGEQNASNSLVAQPDGKENKKLKSRRPASPPAKEDKCCSAPDEPEPSRDKPEPQAVLEGKLKITASNQLAHSLNLDVLPVDSVILGNFLLVPDAMSPVKFQILHEDGTTIKEVSINAICKLEGTNPINKDNSGAGESPGSLKKTPESPPKNSRPFQCEMCSATFNRLGNYTRHQKIHTVRTKLASSLVGNAQCMVNGGYDLCCPRNNGDHIHRGDLNRHLRSIHLQVKPLMCGHCHKKFAKEATLIRHMRTSHREMLLQSVLKA</sequence>
<gene>
    <name evidence="1" type="ORF">HPB49_020388</name>
</gene>